<name>A0A846RJD6_9MICC</name>
<dbReference type="EMBL" id="JAATJL010000001">
    <property type="protein sequence ID" value="NJC23418.1"/>
    <property type="molecule type" value="Genomic_DNA"/>
</dbReference>
<sequence length="97" mass="10140">MAIPTPTTNVDHGGPEKRLGNQEKLASVTPLRPGVTVPSKDRRRFALMRSEDGLATAEYAIATLAAVGFAALLVAVLSSGEIRGMLMSLITSALSFG</sequence>
<protein>
    <submittedName>
        <fullName evidence="3">Flp pilus assembly pilin Flp</fullName>
    </submittedName>
</protein>
<organism evidence="3 4">
    <name type="scientific">Arthrobacter pigmenti</name>
    <dbReference type="NCBI Taxonomy" id="271432"/>
    <lineage>
        <taxon>Bacteria</taxon>
        <taxon>Bacillati</taxon>
        <taxon>Actinomycetota</taxon>
        <taxon>Actinomycetes</taxon>
        <taxon>Micrococcales</taxon>
        <taxon>Micrococcaceae</taxon>
        <taxon>Arthrobacter</taxon>
    </lineage>
</organism>
<proteinExistence type="predicted"/>
<feature type="compositionally biased region" description="Polar residues" evidence="1">
    <location>
        <begin position="1"/>
        <end position="10"/>
    </location>
</feature>
<keyword evidence="2" id="KW-0812">Transmembrane</keyword>
<keyword evidence="2" id="KW-1133">Transmembrane helix</keyword>
<feature type="region of interest" description="Disordered" evidence="1">
    <location>
        <begin position="1"/>
        <end position="25"/>
    </location>
</feature>
<dbReference type="RefSeq" id="WP_245192289.1">
    <property type="nucleotide sequence ID" value="NZ_JAATJL010000001.1"/>
</dbReference>
<keyword evidence="4" id="KW-1185">Reference proteome</keyword>
<gene>
    <name evidence="3" type="ORF">BJ994_002494</name>
</gene>
<dbReference type="Proteomes" id="UP000547458">
    <property type="component" value="Unassembled WGS sequence"/>
</dbReference>
<dbReference type="InterPro" id="IPR025338">
    <property type="entry name" value="DUF4244"/>
</dbReference>
<comment type="caution">
    <text evidence="3">The sequence shown here is derived from an EMBL/GenBank/DDBJ whole genome shotgun (WGS) entry which is preliminary data.</text>
</comment>
<dbReference type="AlphaFoldDB" id="A0A846RJD6"/>
<accession>A0A846RJD6</accession>
<evidence type="ECO:0000256" key="2">
    <source>
        <dbReference type="SAM" id="Phobius"/>
    </source>
</evidence>
<feature type="transmembrane region" description="Helical" evidence="2">
    <location>
        <begin position="59"/>
        <end position="77"/>
    </location>
</feature>
<keyword evidence="2" id="KW-0472">Membrane</keyword>
<dbReference type="Pfam" id="PF14029">
    <property type="entry name" value="DUF4244"/>
    <property type="match status" value="1"/>
</dbReference>
<reference evidence="3 4" key="1">
    <citation type="submission" date="2020-03" db="EMBL/GenBank/DDBJ databases">
        <title>Sequencing the genomes of 1000 actinobacteria strains.</title>
        <authorList>
            <person name="Klenk H.-P."/>
        </authorList>
    </citation>
    <scope>NUCLEOTIDE SEQUENCE [LARGE SCALE GENOMIC DNA]</scope>
    <source>
        <strain evidence="3 4">DSM 16403</strain>
    </source>
</reference>
<evidence type="ECO:0000256" key="1">
    <source>
        <dbReference type="SAM" id="MobiDB-lite"/>
    </source>
</evidence>
<evidence type="ECO:0000313" key="3">
    <source>
        <dbReference type="EMBL" id="NJC23418.1"/>
    </source>
</evidence>
<evidence type="ECO:0000313" key="4">
    <source>
        <dbReference type="Proteomes" id="UP000547458"/>
    </source>
</evidence>